<name>A0A4Y7SX51_COPMI</name>
<keyword evidence="3" id="KW-1185">Reference proteome</keyword>
<dbReference type="EMBL" id="QPFP01000048">
    <property type="protein sequence ID" value="TEB26433.1"/>
    <property type="molecule type" value="Genomic_DNA"/>
</dbReference>
<comment type="caution">
    <text evidence="2">The sequence shown here is derived from an EMBL/GenBank/DDBJ whole genome shotgun (WGS) entry which is preliminary data.</text>
</comment>
<organism evidence="2 3">
    <name type="scientific">Coprinellus micaceus</name>
    <name type="common">Glistening ink-cap mushroom</name>
    <name type="synonym">Coprinus micaceus</name>
    <dbReference type="NCBI Taxonomy" id="71717"/>
    <lineage>
        <taxon>Eukaryota</taxon>
        <taxon>Fungi</taxon>
        <taxon>Dikarya</taxon>
        <taxon>Basidiomycota</taxon>
        <taxon>Agaricomycotina</taxon>
        <taxon>Agaricomycetes</taxon>
        <taxon>Agaricomycetidae</taxon>
        <taxon>Agaricales</taxon>
        <taxon>Agaricineae</taxon>
        <taxon>Psathyrellaceae</taxon>
        <taxon>Coprinellus</taxon>
    </lineage>
</organism>
<dbReference type="SUPFAM" id="SSF52540">
    <property type="entry name" value="P-loop containing nucleoside triphosphate hydrolases"/>
    <property type="match status" value="1"/>
</dbReference>
<gene>
    <name evidence="2" type="ORF">FA13DRAFT_1816886</name>
</gene>
<dbReference type="AlphaFoldDB" id="A0A4Y7SX51"/>
<evidence type="ECO:0000256" key="1">
    <source>
        <dbReference type="SAM" id="MobiDB-lite"/>
    </source>
</evidence>
<sequence>MGATGVGKSYFMQTLLSALGSTRNAKVNQTLATQRDFKIEPIVIHPIERYMTIARLYPHLESLGTRIIVVETPGLDPGETAKGYTDLDKLKGLASWFLKNGQFPKGTFSQANVGGIIYLHDISLDRGSKEVPKRYFNLMNQLLGFDIPLASVMLVTTKWKNVEPDDGEKRESELNREHWNTLTTPAGEQGGRDVNFGDRRETIRDPDFTRQLTLQLKKSTRISRLLLGMEEGGTNWEVQSDPAQHLKESVEDLSRLMSQLTTRDAMRLFALEVSSTFKMIYNRMYL</sequence>
<evidence type="ECO:0000313" key="3">
    <source>
        <dbReference type="Proteomes" id="UP000298030"/>
    </source>
</evidence>
<dbReference type="Gene3D" id="3.40.50.300">
    <property type="entry name" value="P-loop containing nucleotide triphosphate hydrolases"/>
    <property type="match status" value="1"/>
</dbReference>
<evidence type="ECO:0000313" key="2">
    <source>
        <dbReference type="EMBL" id="TEB26433.1"/>
    </source>
</evidence>
<feature type="region of interest" description="Disordered" evidence="1">
    <location>
        <begin position="163"/>
        <end position="199"/>
    </location>
</feature>
<proteinExistence type="predicted"/>
<feature type="compositionally biased region" description="Basic and acidic residues" evidence="1">
    <location>
        <begin position="163"/>
        <end position="179"/>
    </location>
</feature>
<dbReference type="STRING" id="71717.A0A4Y7SX51"/>
<reference evidence="2 3" key="1">
    <citation type="journal article" date="2019" name="Nat. Ecol. Evol.">
        <title>Megaphylogeny resolves global patterns of mushroom evolution.</title>
        <authorList>
            <person name="Varga T."/>
            <person name="Krizsan K."/>
            <person name="Foldi C."/>
            <person name="Dima B."/>
            <person name="Sanchez-Garcia M."/>
            <person name="Sanchez-Ramirez S."/>
            <person name="Szollosi G.J."/>
            <person name="Szarkandi J.G."/>
            <person name="Papp V."/>
            <person name="Albert L."/>
            <person name="Andreopoulos W."/>
            <person name="Angelini C."/>
            <person name="Antonin V."/>
            <person name="Barry K.W."/>
            <person name="Bougher N.L."/>
            <person name="Buchanan P."/>
            <person name="Buyck B."/>
            <person name="Bense V."/>
            <person name="Catcheside P."/>
            <person name="Chovatia M."/>
            <person name="Cooper J."/>
            <person name="Damon W."/>
            <person name="Desjardin D."/>
            <person name="Finy P."/>
            <person name="Geml J."/>
            <person name="Haridas S."/>
            <person name="Hughes K."/>
            <person name="Justo A."/>
            <person name="Karasinski D."/>
            <person name="Kautmanova I."/>
            <person name="Kiss B."/>
            <person name="Kocsube S."/>
            <person name="Kotiranta H."/>
            <person name="LaButti K.M."/>
            <person name="Lechner B.E."/>
            <person name="Liimatainen K."/>
            <person name="Lipzen A."/>
            <person name="Lukacs Z."/>
            <person name="Mihaltcheva S."/>
            <person name="Morgado L.N."/>
            <person name="Niskanen T."/>
            <person name="Noordeloos M.E."/>
            <person name="Ohm R.A."/>
            <person name="Ortiz-Santana B."/>
            <person name="Ovrebo C."/>
            <person name="Racz N."/>
            <person name="Riley R."/>
            <person name="Savchenko A."/>
            <person name="Shiryaev A."/>
            <person name="Soop K."/>
            <person name="Spirin V."/>
            <person name="Szebenyi C."/>
            <person name="Tomsovsky M."/>
            <person name="Tulloss R.E."/>
            <person name="Uehling J."/>
            <person name="Grigoriev I.V."/>
            <person name="Vagvolgyi C."/>
            <person name="Papp T."/>
            <person name="Martin F.M."/>
            <person name="Miettinen O."/>
            <person name="Hibbett D.S."/>
            <person name="Nagy L.G."/>
        </authorList>
    </citation>
    <scope>NUCLEOTIDE SEQUENCE [LARGE SCALE GENOMIC DNA]</scope>
    <source>
        <strain evidence="2 3">FP101781</strain>
    </source>
</reference>
<accession>A0A4Y7SX51</accession>
<evidence type="ECO:0008006" key="4">
    <source>
        <dbReference type="Google" id="ProtNLM"/>
    </source>
</evidence>
<dbReference type="OrthoDB" id="8954335at2759"/>
<protein>
    <recommendedName>
        <fullName evidence="4">G domain-containing protein</fullName>
    </recommendedName>
</protein>
<dbReference type="Proteomes" id="UP000298030">
    <property type="component" value="Unassembled WGS sequence"/>
</dbReference>
<dbReference type="InterPro" id="IPR027417">
    <property type="entry name" value="P-loop_NTPase"/>
</dbReference>